<reference evidence="1" key="1">
    <citation type="submission" date="2014-11" db="EMBL/GenBank/DDBJ databases">
        <authorList>
            <person name="Amaro Gonzalez C."/>
        </authorList>
    </citation>
    <scope>NUCLEOTIDE SEQUENCE</scope>
</reference>
<name>A0A0E9RHC8_ANGAN</name>
<reference evidence="1" key="2">
    <citation type="journal article" date="2015" name="Fish Shellfish Immunol.">
        <title>Early steps in the European eel (Anguilla anguilla)-Vibrio vulnificus interaction in the gills: Role of the RtxA13 toxin.</title>
        <authorList>
            <person name="Callol A."/>
            <person name="Pajuelo D."/>
            <person name="Ebbesson L."/>
            <person name="Teles M."/>
            <person name="MacKenzie S."/>
            <person name="Amaro C."/>
        </authorList>
    </citation>
    <scope>NUCLEOTIDE SEQUENCE</scope>
</reference>
<sequence>MEGCFLQILNFSARLTFFAVLKFLIKKF</sequence>
<evidence type="ECO:0000313" key="1">
    <source>
        <dbReference type="EMBL" id="JAH27728.1"/>
    </source>
</evidence>
<organism evidence="1">
    <name type="scientific">Anguilla anguilla</name>
    <name type="common">European freshwater eel</name>
    <name type="synonym">Muraena anguilla</name>
    <dbReference type="NCBI Taxonomy" id="7936"/>
    <lineage>
        <taxon>Eukaryota</taxon>
        <taxon>Metazoa</taxon>
        <taxon>Chordata</taxon>
        <taxon>Craniata</taxon>
        <taxon>Vertebrata</taxon>
        <taxon>Euteleostomi</taxon>
        <taxon>Actinopterygii</taxon>
        <taxon>Neopterygii</taxon>
        <taxon>Teleostei</taxon>
        <taxon>Anguilliformes</taxon>
        <taxon>Anguillidae</taxon>
        <taxon>Anguilla</taxon>
    </lineage>
</organism>
<proteinExistence type="predicted"/>
<accession>A0A0E9RHC8</accession>
<dbReference type="AlphaFoldDB" id="A0A0E9RHC8"/>
<dbReference type="EMBL" id="GBXM01080849">
    <property type="protein sequence ID" value="JAH27728.1"/>
    <property type="molecule type" value="Transcribed_RNA"/>
</dbReference>
<protein>
    <submittedName>
        <fullName evidence="1">Uncharacterized protein</fullName>
    </submittedName>
</protein>